<proteinExistence type="predicted"/>
<gene>
    <name evidence="1" type="ORF">TcarDRAFT_1238</name>
</gene>
<dbReference type="AlphaFoldDB" id="A1HQZ5"/>
<name>A1HQZ5_9FIRM</name>
<organism evidence="1 2">
    <name type="scientific">Thermosinus carboxydivorans Nor1</name>
    <dbReference type="NCBI Taxonomy" id="401526"/>
    <lineage>
        <taxon>Bacteria</taxon>
        <taxon>Bacillati</taxon>
        <taxon>Bacillota</taxon>
        <taxon>Negativicutes</taxon>
        <taxon>Selenomonadales</taxon>
        <taxon>Sporomusaceae</taxon>
        <taxon>Thermosinus</taxon>
    </lineage>
</organism>
<dbReference type="EMBL" id="AAWL01000009">
    <property type="protein sequence ID" value="EAX47503.1"/>
    <property type="molecule type" value="Genomic_DNA"/>
</dbReference>
<evidence type="ECO:0000313" key="2">
    <source>
        <dbReference type="Proteomes" id="UP000005139"/>
    </source>
</evidence>
<dbReference type="Proteomes" id="UP000005139">
    <property type="component" value="Unassembled WGS sequence"/>
</dbReference>
<protein>
    <submittedName>
        <fullName evidence="1">Uncharacterized protein</fullName>
    </submittedName>
</protein>
<accession>A1HQZ5</accession>
<reference evidence="1 2" key="2">
    <citation type="submission" date="2007-01" db="EMBL/GenBank/DDBJ databases">
        <title>Sequencing of the draft genome and assembly of Thermosinus carboxydivorans Nor1.</title>
        <authorList>
            <consortium name="US DOE Joint Genome Institute (JGI-PGF)"/>
            <person name="Copeland A."/>
            <person name="Lucas S."/>
            <person name="Lapidus A."/>
            <person name="Barry K."/>
            <person name="Glavina del Rio T."/>
            <person name="Dalin E."/>
            <person name="Tice H."/>
            <person name="Bruce D."/>
            <person name="Pitluck S."/>
            <person name="Richardson P."/>
        </authorList>
    </citation>
    <scope>NUCLEOTIDE SEQUENCE [LARGE SCALE GENOMIC DNA]</scope>
    <source>
        <strain evidence="1 2">Nor1</strain>
    </source>
</reference>
<reference evidence="1 2" key="1">
    <citation type="submission" date="2007-01" db="EMBL/GenBank/DDBJ databases">
        <title>Annotation of the draft genome assembly of Thermosinus carboxydivorans Nor1.</title>
        <authorList>
            <consortium name="US DOE Joint Genome Institute (JGI-ORNL)"/>
            <person name="Larimer F."/>
            <person name="Land M."/>
            <person name="Hauser L."/>
        </authorList>
    </citation>
    <scope>NUCLEOTIDE SEQUENCE [LARGE SCALE GENOMIC DNA]</scope>
    <source>
        <strain evidence="1 2">Nor1</strain>
    </source>
</reference>
<dbReference type="RefSeq" id="WP_007289454.1">
    <property type="nucleotide sequence ID" value="NZ_AAWL01000009.1"/>
</dbReference>
<sequence length="130" mass="14339">MYKLIIGTVRITVADDNISRSDAITAAKKAIAAANQQGKLLSHVEIDLGDSGLEIKTTEKTGTRVTRKTLKQSMLDGMHAAIREKLYPTGTFAQKDVWYDGDTGQEWHGSEVETARSELLAKFAQWSKTI</sequence>
<dbReference type="eggNOG" id="ENOG50315Q4">
    <property type="taxonomic scope" value="Bacteria"/>
</dbReference>
<keyword evidence="2" id="KW-1185">Reference proteome</keyword>
<dbReference type="OrthoDB" id="1634011at2"/>
<comment type="caution">
    <text evidence="1">The sequence shown here is derived from an EMBL/GenBank/DDBJ whole genome shotgun (WGS) entry which is preliminary data.</text>
</comment>
<evidence type="ECO:0000313" key="1">
    <source>
        <dbReference type="EMBL" id="EAX47503.1"/>
    </source>
</evidence>